<evidence type="ECO:0000256" key="2">
    <source>
        <dbReference type="ARBA" id="ARBA00023012"/>
    </source>
</evidence>
<dbReference type="GO" id="GO:0000160">
    <property type="term" value="P:phosphorelay signal transduction system"/>
    <property type="evidence" value="ECO:0007669"/>
    <property type="project" value="UniProtKB-KW"/>
</dbReference>
<organism evidence="8 9">
    <name type="scientific">Abditibacterium utsteinense</name>
    <dbReference type="NCBI Taxonomy" id="1960156"/>
    <lineage>
        <taxon>Bacteria</taxon>
        <taxon>Pseudomonadati</taxon>
        <taxon>Abditibacteriota</taxon>
        <taxon>Abditibacteriia</taxon>
        <taxon>Abditibacteriales</taxon>
        <taxon>Abditibacteriaceae</taxon>
        <taxon>Abditibacterium</taxon>
    </lineage>
</organism>
<dbReference type="AlphaFoldDB" id="A0A2S8SQW3"/>
<keyword evidence="5" id="KW-0804">Transcription</keyword>
<evidence type="ECO:0000256" key="1">
    <source>
        <dbReference type="ARBA" id="ARBA00022553"/>
    </source>
</evidence>
<dbReference type="OrthoDB" id="9800897at2"/>
<sequence length="142" mass="15656">MAKRILAVDDEKHILRLVQINLEKAGYEVVTASNGREALESVAAQKPALIVMDVMMPEMDGLEALQTLKNDAATADIPVVMLTAKAQDADVFQGWQSGADLYLTKPFNPIELLTFVKRILSAQGDQKSDKSYEVNEDVYSLD</sequence>
<dbReference type="FunFam" id="3.40.50.2300:FF:000001">
    <property type="entry name" value="DNA-binding response regulator PhoB"/>
    <property type="match status" value="1"/>
</dbReference>
<keyword evidence="4" id="KW-0238">DNA-binding</keyword>
<dbReference type="RefSeq" id="WP_106380616.1">
    <property type="nucleotide sequence ID" value="NZ_NIGF01000014.1"/>
</dbReference>
<keyword evidence="2" id="KW-0902">Two-component regulatory system</keyword>
<dbReference type="GO" id="GO:0003677">
    <property type="term" value="F:DNA binding"/>
    <property type="evidence" value="ECO:0007669"/>
    <property type="project" value="UniProtKB-KW"/>
</dbReference>
<feature type="domain" description="Response regulatory" evidence="7">
    <location>
        <begin position="4"/>
        <end position="120"/>
    </location>
</feature>
<keyword evidence="3" id="KW-0805">Transcription regulation</keyword>
<evidence type="ECO:0000313" key="8">
    <source>
        <dbReference type="EMBL" id="PQV63201.1"/>
    </source>
</evidence>
<comment type="caution">
    <text evidence="8">The sequence shown here is derived from an EMBL/GenBank/DDBJ whole genome shotgun (WGS) entry which is preliminary data.</text>
</comment>
<dbReference type="InterPro" id="IPR011006">
    <property type="entry name" value="CheY-like_superfamily"/>
</dbReference>
<dbReference type="Pfam" id="PF00072">
    <property type="entry name" value="Response_reg"/>
    <property type="match status" value="1"/>
</dbReference>
<keyword evidence="1 6" id="KW-0597">Phosphoprotein</keyword>
<evidence type="ECO:0000256" key="4">
    <source>
        <dbReference type="ARBA" id="ARBA00023125"/>
    </source>
</evidence>
<evidence type="ECO:0000313" key="9">
    <source>
        <dbReference type="Proteomes" id="UP000237684"/>
    </source>
</evidence>
<name>A0A2S8SQW3_9BACT</name>
<dbReference type="SUPFAM" id="SSF52172">
    <property type="entry name" value="CheY-like"/>
    <property type="match status" value="1"/>
</dbReference>
<evidence type="ECO:0000256" key="6">
    <source>
        <dbReference type="PROSITE-ProRule" id="PRU00169"/>
    </source>
</evidence>
<evidence type="ECO:0000259" key="7">
    <source>
        <dbReference type="PROSITE" id="PS50110"/>
    </source>
</evidence>
<gene>
    <name evidence="8" type="ORF">B1R32_11426</name>
</gene>
<evidence type="ECO:0000256" key="5">
    <source>
        <dbReference type="ARBA" id="ARBA00023163"/>
    </source>
</evidence>
<proteinExistence type="predicted"/>
<dbReference type="PANTHER" id="PTHR44591">
    <property type="entry name" value="STRESS RESPONSE REGULATOR PROTEIN 1"/>
    <property type="match status" value="1"/>
</dbReference>
<dbReference type="PROSITE" id="PS50110">
    <property type="entry name" value="RESPONSE_REGULATORY"/>
    <property type="match status" value="1"/>
</dbReference>
<accession>A0A2S8SQW3</accession>
<reference evidence="8 9" key="1">
    <citation type="journal article" date="2018" name="Syst. Appl. Microbiol.">
        <title>Abditibacterium utsteinense sp. nov., the first cultivated member of candidate phylum FBP, isolated from ice-free Antarctic soil samples.</title>
        <authorList>
            <person name="Tahon G."/>
            <person name="Tytgat B."/>
            <person name="Lebbe L."/>
            <person name="Carlier A."/>
            <person name="Willems A."/>
        </authorList>
    </citation>
    <scope>NUCLEOTIDE SEQUENCE [LARGE SCALE GENOMIC DNA]</scope>
    <source>
        <strain evidence="8 9">LMG 29911</strain>
    </source>
</reference>
<protein>
    <submittedName>
        <fullName evidence="8">Two-component system response regulator</fullName>
    </submittedName>
</protein>
<dbReference type="InParanoid" id="A0A2S8SQW3"/>
<dbReference type="PANTHER" id="PTHR44591:SF3">
    <property type="entry name" value="RESPONSE REGULATORY DOMAIN-CONTAINING PROTEIN"/>
    <property type="match status" value="1"/>
</dbReference>
<evidence type="ECO:0000256" key="3">
    <source>
        <dbReference type="ARBA" id="ARBA00023015"/>
    </source>
</evidence>
<dbReference type="SMART" id="SM00448">
    <property type="entry name" value="REC"/>
    <property type="match status" value="1"/>
</dbReference>
<dbReference type="InterPro" id="IPR001789">
    <property type="entry name" value="Sig_transdc_resp-reg_receiver"/>
</dbReference>
<dbReference type="EMBL" id="NIGF01000014">
    <property type="protein sequence ID" value="PQV63201.1"/>
    <property type="molecule type" value="Genomic_DNA"/>
</dbReference>
<dbReference type="InterPro" id="IPR050595">
    <property type="entry name" value="Bact_response_regulator"/>
</dbReference>
<dbReference type="Proteomes" id="UP000237684">
    <property type="component" value="Unassembled WGS sequence"/>
</dbReference>
<feature type="modified residue" description="4-aspartylphosphate" evidence="6">
    <location>
        <position position="53"/>
    </location>
</feature>
<keyword evidence="9" id="KW-1185">Reference proteome</keyword>
<dbReference type="Gene3D" id="3.40.50.2300">
    <property type="match status" value="1"/>
</dbReference>